<evidence type="ECO:0000313" key="3">
    <source>
        <dbReference type="EMBL" id="CEM10113.1"/>
    </source>
</evidence>
<organism evidence="3 4">
    <name type="scientific">Vitrella brassicaformis (strain CCMP3155)</name>
    <dbReference type="NCBI Taxonomy" id="1169540"/>
    <lineage>
        <taxon>Eukaryota</taxon>
        <taxon>Sar</taxon>
        <taxon>Alveolata</taxon>
        <taxon>Colpodellida</taxon>
        <taxon>Vitrellaceae</taxon>
        <taxon>Vitrella</taxon>
    </lineage>
</organism>
<name>A0A0G4FB62_VITBC</name>
<sequence length="513" mass="56097">MGSLSAGILLRENEELRKENRRLRELIRTGRSSLSTFELEGLVFPSTLWSPPGGRPPPEPPLLLGTEGQPGSVPAPAQTNDSPSKPLPSTVDLTATRHHGNGGDGSFLACPLDLLAAIFAFLPTEETIQLAILCCPVASMLQQPAAFSALNLSRSLAMTGTQLAHWEGRMTCLTSASITIDGPGSGTPSALRLVEASAKTLRELKIQNRSTGQKRGGETHQQLVFSRLEGVEIVKGGMEVPGGWQLPHLKSLKIHECEAKDVEWISGWLAGTEAVESIHIFWCDMRALAIVLSNVPSLRHLRRLFVYTFVTPFGVDERGRRYDRMPPALLLDALRAKEANLADLAFDIGDFSPTPEVLFELGCLLRAVPIHLSVNRIHLQFLDDLNVPIPWRPFVHTAIRQLARTASCLCIKCVRPSTQHHQDAFALHALQSVGDTSLCFDAARTVEIDIPYEPFRFVPPVLVKSVYPNVKRVVVSDFTAAEPSCSVVGLLAELMRSRCRGVSVEHRCVTAGT</sequence>
<feature type="region of interest" description="Disordered" evidence="2">
    <location>
        <begin position="47"/>
        <end position="98"/>
    </location>
</feature>
<evidence type="ECO:0000313" key="4">
    <source>
        <dbReference type="Proteomes" id="UP000041254"/>
    </source>
</evidence>
<reference evidence="3 4" key="1">
    <citation type="submission" date="2014-11" db="EMBL/GenBank/DDBJ databases">
        <authorList>
            <person name="Zhu J."/>
            <person name="Qi W."/>
            <person name="Song R."/>
        </authorList>
    </citation>
    <scope>NUCLEOTIDE SEQUENCE [LARGE SCALE GENOMIC DNA]</scope>
</reference>
<feature type="coiled-coil region" evidence="1">
    <location>
        <begin position="6"/>
        <end position="33"/>
    </location>
</feature>
<evidence type="ECO:0008006" key="5">
    <source>
        <dbReference type="Google" id="ProtNLM"/>
    </source>
</evidence>
<protein>
    <recommendedName>
        <fullName evidence="5">F-box domain-containing protein</fullName>
    </recommendedName>
</protein>
<dbReference type="Proteomes" id="UP000041254">
    <property type="component" value="Unassembled WGS sequence"/>
</dbReference>
<evidence type="ECO:0000256" key="2">
    <source>
        <dbReference type="SAM" id="MobiDB-lite"/>
    </source>
</evidence>
<dbReference type="EMBL" id="CDMY01000401">
    <property type="protein sequence ID" value="CEM10113.1"/>
    <property type="molecule type" value="Genomic_DNA"/>
</dbReference>
<proteinExistence type="predicted"/>
<feature type="compositionally biased region" description="Low complexity" evidence="2">
    <location>
        <begin position="62"/>
        <end position="71"/>
    </location>
</feature>
<dbReference type="InParanoid" id="A0A0G4FB62"/>
<accession>A0A0G4FB62</accession>
<keyword evidence="1" id="KW-0175">Coiled coil</keyword>
<gene>
    <name evidence="3" type="ORF">Vbra_22564</name>
</gene>
<evidence type="ECO:0000256" key="1">
    <source>
        <dbReference type="SAM" id="Coils"/>
    </source>
</evidence>
<dbReference type="VEuPathDB" id="CryptoDB:Vbra_22564"/>
<keyword evidence="4" id="KW-1185">Reference proteome</keyword>
<dbReference type="AlphaFoldDB" id="A0A0G4FB62"/>